<dbReference type="Proteomes" id="UP000326939">
    <property type="component" value="Chromosome 12"/>
</dbReference>
<name>A0A5N5KNV7_9ROSI</name>
<protein>
    <submittedName>
        <fullName evidence="1">Uncharacterized protein</fullName>
    </submittedName>
</protein>
<proteinExistence type="predicted"/>
<evidence type="ECO:0000313" key="2">
    <source>
        <dbReference type="Proteomes" id="UP000326939"/>
    </source>
</evidence>
<gene>
    <name evidence="1" type="ORF">DKX38_018468</name>
</gene>
<reference evidence="2" key="1">
    <citation type="journal article" date="2019" name="Gigascience">
        <title>De novo genome assembly of the endangered Acer yangbiense, a plant species with extremely small populations endemic to Yunnan Province, China.</title>
        <authorList>
            <person name="Yang J."/>
            <person name="Wariss H.M."/>
            <person name="Tao L."/>
            <person name="Zhang R."/>
            <person name="Yun Q."/>
            <person name="Hollingsworth P."/>
            <person name="Dao Z."/>
            <person name="Luo G."/>
            <person name="Guo H."/>
            <person name="Ma Y."/>
            <person name="Sun W."/>
        </authorList>
    </citation>
    <scope>NUCLEOTIDE SEQUENCE [LARGE SCALE GENOMIC DNA]</scope>
    <source>
        <strain evidence="2">cv. br00</strain>
    </source>
</reference>
<accession>A0A5N5KNV7</accession>
<keyword evidence="2" id="KW-1185">Reference proteome</keyword>
<evidence type="ECO:0000313" key="1">
    <source>
        <dbReference type="EMBL" id="KAB5531798.1"/>
    </source>
</evidence>
<sequence length="108" mass="12563">MRDPDDIIMYKAFVEKFRIHIFLNGLDVEFEQMRGEILSMDLSLDLKCTHAYVHHEANHQTLMTGEVTASDFMAMLARRNTPPIRQDNTITTLSSSMITFHSFDIRNK</sequence>
<organism evidence="1 2">
    <name type="scientific">Salix brachista</name>
    <dbReference type="NCBI Taxonomy" id="2182728"/>
    <lineage>
        <taxon>Eukaryota</taxon>
        <taxon>Viridiplantae</taxon>
        <taxon>Streptophyta</taxon>
        <taxon>Embryophyta</taxon>
        <taxon>Tracheophyta</taxon>
        <taxon>Spermatophyta</taxon>
        <taxon>Magnoliopsida</taxon>
        <taxon>eudicotyledons</taxon>
        <taxon>Gunneridae</taxon>
        <taxon>Pentapetalae</taxon>
        <taxon>rosids</taxon>
        <taxon>fabids</taxon>
        <taxon>Malpighiales</taxon>
        <taxon>Salicaceae</taxon>
        <taxon>Saliceae</taxon>
        <taxon>Salix</taxon>
    </lineage>
</organism>
<comment type="caution">
    <text evidence="1">The sequence shown here is derived from an EMBL/GenBank/DDBJ whole genome shotgun (WGS) entry which is preliminary data.</text>
</comment>
<dbReference type="AlphaFoldDB" id="A0A5N5KNV7"/>
<dbReference type="EMBL" id="VDCV01000012">
    <property type="protein sequence ID" value="KAB5531798.1"/>
    <property type="molecule type" value="Genomic_DNA"/>
</dbReference>